<evidence type="ECO:0000256" key="1">
    <source>
        <dbReference type="SAM" id="SignalP"/>
    </source>
</evidence>
<feature type="chain" id="PRO_5014604368" evidence="1">
    <location>
        <begin position="29"/>
        <end position="82"/>
    </location>
</feature>
<feature type="signal peptide" evidence="1">
    <location>
        <begin position="1"/>
        <end position="28"/>
    </location>
</feature>
<protein>
    <submittedName>
        <fullName evidence="2">Putative secreted protein</fullName>
    </submittedName>
</protein>
<proteinExistence type="predicted"/>
<dbReference type="AlphaFoldDB" id="A0A2M4D5G3"/>
<reference evidence="2" key="1">
    <citation type="submission" date="2018-01" db="EMBL/GenBank/DDBJ databases">
        <title>An insight into the sialome of Amazonian anophelines.</title>
        <authorList>
            <person name="Ribeiro J.M."/>
            <person name="Scarpassa V."/>
            <person name="Calvo E."/>
        </authorList>
    </citation>
    <scope>NUCLEOTIDE SEQUENCE</scope>
</reference>
<accession>A0A2M4D5G3</accession>
<name>A0A2M4D5G3_ANODA</name>
<dbReference type="EMBL" id="GGFL01008601">
    <property type="protein sequence ID" value="MBW72779.1"/>
    <property type="molecule type" value="Transcribed_RNA"/>
</dbReference>
<sequence>MVHLSLPLSIRFSSGTLISICVLVCVRCECVIEGGHLLLCYGERGDVSSPDPMIILWSLFQKENYKLCVLEKKASNAPAVII</sequence>
<evidence type="ECO:0000313" key="2">
    <source>
        <dbReference type="EMBL" id="MBW72779.1"/>
    </source>
</evidence>
<organism evidence="2">
    <name type="scientific">Anopheles darlingi</name>
    <name type="common">Mosquito</name>
    <dbReference type="NCBI Taxonomy" id="43151"/>
    <lineage>
        <taxon>Eukaryota</taxon>
        <taxon>Metazoa</taxon>
        <taxon>Ecdysozoa</taxon>
        <taxon>Arthropoda</taxon>
        <taxon>Hexapoda</taxon>
        <taxon>Insecta</taxon>
        <taxon>Pterygota</taxon>
        <taxon>Neoptera</taxon>
        <taxon>Endopterygota</taxon>
        <taxon>Diptera</taxon>
        <taxon>Nematocera</taxon>
        <taxon>Culicoidea</taxon>
        <taxon>Culicidae</taxon>
        <taxon>Anophelinae</taxon>
        <taxon>Anopheles</taxon>
    </lineage>
</organism>
<keyword evidence="1" id="KW-0732">Signal</keyword>